<keyword evidence="2" id="KW-1185">Reference proteome</keyword>
<dbReference type="EMBL" id="UYRR01015685">
    <property type="protein sequence ID" value="VDK28005.1"/>
    <property type="molecule type" value="Genomic_DNA"/>
</dbReference>
<dbReference type="Proteomes" id="UP000267096">
    <property type="component" value="Unassembled WGS sequence"/>
</dbReference>
<evidence type="ECO:0000313" key="1">
    <source>
        <dbReference type="EMBL" id="VDK28005.1"/>
    </source>
</evidence>
<proteinExistence type="predicted"/>
<sequence length="81" mass="9190">MSSSDTTLVLPGSASTLLTMIESPLLNGVSGKYFDSRGRQIRSGSEATDERLQQKLWKYSEQLCAEFLKYDDNLNYDRSFE</sequence>
<gene>
    <name evidence="1" type="ORF">ASIM_LOCUS6880</name>
</gene>
<dbReference type="OrthoDB" id="191139at2759"/>
<reference evidence="1 2" key="1">
    <citation type="submission" date="2018-11" db="EMBL/GenBank/DDBJ databases">
        <authorList>
            <consortium name="Pathogen Informatics"/>
        </authorList>
    </citation>
    <scope>NUCLEOTIDE SEQUENCE [LARGE SCALE GENOMIC DNA]</scope>
</reference>
<protein>
    <submittedName>
        <fullName evidence="1">Uncharacterized protein</fullName>
    </submittedName>
</protein>
<organism evidence="1 2">
    <name type="scientific">Anisakis simplex</name>
    <name type="common">Herring worm</name>
    <dbReference type="NCBI Taxonomy" id="6269"/>
    <lineage>
        <taxon>Eukaryota</taxon>
        <taxon>Metazoa</taxon>
        <taxon>Ecdysozoa</taxon>
        <taxon>Nematoda</taxon>
        <taxon>Chromadorea</taxon>
        <taxon>Rhabditida</taxon>
        <taxon>Spirurina</taxon>
        <taxon>Ascaridomorpha</taxon>
        <taxon>Ascaridoidea</taxon>
        <taxon>Anisakidae</taxon>
        <taxon>Anisakis</taxon>
        <taxon>Anisakis simplex complex</taxon>
    </lineage>
</organism>
<dbReference type="AlphaFoldDB" id="A0A3P6PL60"/>
<accession>A0A3P6PL60</accession>
<evidence type="ECO:0000313" key="2">
    <source>
        <dbReference type="Proteomes" id="UP000267096"/>
    </source>
</evidence>
<name>A0A3P6PL60_ANISI</name>